<protein>
    <submittedName>
        <fullName evidence="1">SWI2/SNF2 containing protein RAD16</fullName>
    </submittedName>
</protein>
<dbReference type="VEuPathDB" id="ToxoDB:TGPRC2_424110"/>
<dbReference type="Proteomes" id="UP000075225">
    <property type="component" value="Unassembled WGS sequence"/>
</dbReference>
<name>A0A151HJ58_TOXGO</name>
<dbReference type="AlphaFoldDB" id="A0A151HJ58"/>
<gene>
    <name evidence="1" type="ORF">TGPRC2_424110</name>
</gene>
<dbReference type="EMBL" id="AHZP02000830">
    <property type="protein sequence ID" value="KYK69338.1"/>
    <property type="molecule type" value="Genomic_DNA"/>
</dbReference>
<comment type="caution">
    <text evidence="1">The sequence shown here is derived from an EMBL/GenBank/DDBJ whole genome shotgun (WGS) entry which is preliminary data.</text>
</comment>
<accession>A0A151HJ58</accession>
<proteinExistence type="predicted"/>
<evidence type="ECO:0000313" key="1">
    <source>
        <dbReference type="EMBL" id="KYK69338.1"/>
    </source>
</evidence>
<evidence type="ECO:0000313" key="2">
    <source>
        <dbReference type="Proteomes" id="UP000075225"/>
    </source>
</evidence>
<organism evidence="1 2">
    <name type="scientific">Toxoplasma gondii TgCatPRC2</name>
    <dbReference type="NCBI Taxonomy" id="1130821"/>
    <lineage>
        <taxon>Eukaryota</taxon>
        <taxon>Sar</taxon>
        <taxon>Alveolata</taxon>
        <taxon>Apicomplexa</taxon>
        <taxon>Conoidasida</taxon>
        <taxon>Coccidia</taxon>
        <taxon>Eucoccidiorida</taxon>
        <taxon>Eimeriorina</taxon>
        <taxon>Sarcocystidae</taxon>
        <taxon>Toxoplasma</taxon>
    </lineage>
</organism>
<reference evidence="2" key="1">
    <citation type="submission" date="2016-03" db="EMBL/GenBank/DDBJ databases">
        <authorList>
            <person name="Sibley D."/>
            <person name="Venepally P."/>
            <person name="Karamycheva S."/>
            <person name="Hadjithomas M."/>
            <person name="Khan A."/>
            <person name="Brunk B."/>
            <person name="Roos D."/>
            <person name="Caler E."/>
            <person name="Lorenzi H."/>
        </authorList>
    </citation>
    <scope>NUCLEOTIDE SEQUENCE [LARGE SCALE GENOMIC DNA]</scope>
    <source>
        <strain evidence="2">TgCatPRC2</strain>
    </source>
</reference>
<sequence length="92" mass="10081">MFSGSGGRCVDESASLDALFSAARRLPPLTVEECAFDPESKNWVPHAAVRRLKKKEAQQLRHVRLLVQNAPTGAVLSQRESGSIFSRKQSSS</sequence>